<protein>
    <recommendedName>
        <fullName evidence="1">BTB domain-containing protein</fullName>
    </recommendedName>
</protein>
<dbReference type="GeneID" id="54410570"/>
<name>A0A6A6A9H2_9PLEO</name>
<dbReference type="Gene3D" id="3.30.710.10">
    <property type="entry name" value="Potassium Channel Kv1.1, Chain A"/>
    <property type="match status" value="1"/>
</dbReference>
<dbReference type="PROSITE" id="PS50097">
    <property type="entry name" value="BTB"/>
    <property type="match status" value="1"/>
</dbReference>
<feature type="domain" description="BTB" evidence="1">
    <location>
        <begin position="26"/>
        <end position="85"/>
    </location>
</feature>
<dbReference type="SUPFAM" id="SSF54695">
    <property type="entry name" value="POZ domain"/>
    <property type="match status" value="1"/>
</dbReference>
<dbReference type="Proteomes" id="UP000799771">
    <property type="component" value="Unassembled WGS sequence"/>
</dbReference>
<keyword evidence="3" id="KW-1185">Reference proteome</keyword>
<dbReference type="PANTHER" id="PTHR47843:SF2">
    <property type="entry name" value="BTB DOMAIN-CONTAINING PROTEIN"/>
    <property type="match status" value="1"/>
</dbReference>
<dbReference type="OrthoDB" id="194443at2759"/>
<dbReference type="InterPro" id="IPR000210">
    <property type="entry name" value="BTB/POZ_dom"/>
</dbReference>
<reference evidence="2" key="1">
    <citation type="journal article" date="2020" name="Stud. Mycol.">
        <title>101 Dothideomycetes genomes: a test case for predicting lifestyles and emergence of pathogens.</title>
        <authorList>
            <person name="Haridas S."/>
            <person name="Albert R."/>
            <person name="Binder M."/>
            <person name="Bloem J."/>
            <person name="Labutti K."/>
            <person name="Salamov A."/>
            <person name="Andreopoulos B."/>
            <person name="Baker S."/>
            <person name="Barry K."/>
            <person name="Bills G."/>
            <person name="Bluhm B."/>
            <person name="Cannon C."/>
            <person name="Castanera R."/>
            <person name="Culley D."/>
            <person name="Daum C."/>
            <person name="Ezra D."/>
            <person name="Gonzalez J."/>
            <person name="Henrissat B."/>
            <person name="Kuo A."/>
            <person name="Liang C."/>
            <person name="Lipzen A."/>
            <person name="Lutzoni F."/>
            <person name="Magnuson J."/>
            <person name="Mondo S."/>
            <person name="Nolan M."/>
            <person name="Ohm R."/>
            <person name="Pangilinan J."/>
            <person name="Park H.-J."/>
            <person name="Ramirez L."/>
            <person name="Alfaro M."/>
            <person name="Sun H."/>
            <person name="Tritt A."/>
            <person name="Yoshinaga Y."/>
            <person name="Zwiers L.-H."/>
            <person name="Turgeon B."/>
            <person name="Goodwin S."/>
            <person name="Spatafora J."/>
            <person name="Crous P."/>
            <person name="Grigoriev I."/>
        </authorList>
    </citation>
    <scope>NUCLEOTIDE SEQUENCE</scope>
    <source>
        <strain evidence="2">CBS 119687</strain>
    </source>
</reference>
<evidence type="ECO:0000313" key="2">
    <source>
        <dbReference type="EMBL" id="KAF2128460.1"/>
    </source>
</evidence>
<accession>A0A6A6A9H2</accession>
<dbReference type="InterPro" id="IPR011333">
    <property type="entry name" value="SKP1/BTB/POZ_sf"/>
</dbReference>
<dbReference type="CDD" id="cd18186">
    <property type="entry name" value="BTB_POZ_ZBTB_KLHL-like"/>
    <property type="match status" value="1"/>
</dbReference>
<dbReference type="EMBL" id="ML977508">
    <property type="protein sequence ID" value="KAF2128460.1"/>
    <property type="molecule type" value="Genomic_DNA"/>
</dbReference>
<proteinExistence type="predicted"/>
<dbReference type="AlphaFoldDB" id="A0A6A6A9H2"/>
<gene>
    <name evidence="2" type="ORF">P153DRAFT_38236</name>
</gene>
<dbReference type="Pfam" id="PF00651">
    <property type="entry name" value="BTB"/>
    <property type="match status" value="1"/>
</dbReference>
<sequence length="361" mass="41452">MMGNTTSAPVAGQKRKRPNFLSMDQTLVEITIGDESFMLHKGLLCSHSKYFRTAFEGDFRDVEDKAVQLPGVTDSTLKLFQFWLYGQATREVPERVIKKARRNGLPGQRAQEKAADVGDDVLRDEESESEDLQLDLLFNPKQTPVWLDVEEFHFKSDHSYLQTFASLYAFAEVYDTPQLREDVMTLLVELHNLNQGKEKSDMRRTLQELYDSVAASSPLCKYLVKRTAVYGDFRRIKRSTLEELPKEFLVDMLLATTPLKRVNRAKLKEETRDSCNFHDHSNNEEIMSCKRRQSRDGAFYVSFLRACMSEVYAQEEDVAQLQTPSSTPNIPVRDACKRKESDAALRIVEDDSDTSITLYEV</sequence>
<organism evidence="2 3">
    <name type="scientific">Dothidotthia symphoricarpi CBS 119687</name>
    <dbReference type="NCBI Taxonomy" id="1392245"/>
    <lineage>
        <taxon>Eukaryota</taxon>
        <taxon>Fungi</taxon>
        <taxon>Dikarya</taxon>
        <taxon>Ascomycota</taxon>
        <taxon>Pezizomycotina</taxon>
        <taxon>Dothideomycetes</taxon>
        <taxon>Pleosporomycetidae</taxon>
        <taxon>Pleosporales</taxon>
        <taxon>Dothidotthiaceae</taxon>
        <taxon>Dothidotthia</taxon>
    </lineage>
</organism>
<dbReference type="PANTHER" id="PTHR47843">
    <property type="entry name" value="BTB DOMAIN-CONTAINING PROTEIN-RELATED"/>
    <property type="match status" value="1"/>
</dbReference>
<evidence type="ECO:0000313" key="3">
    <source>
        <dbReference type="Proteomes" id="UP000799771"/>
    </source>
</evidence>
<dbReference type="RefSeq" id="XP_033522849.1">
    <property type="nucleotide sequence ID" value="XM_033670138.1"/>
</dbReference>
<evidence type="ECO:0000259" key="1">
    <source>
        <dbReference type="PROSITE" id="PS50097"/>
    </source>
</evidence>